<dbReference type="Proteomes" id="UP000515203">
    <property type="component" value="Unplaced"/>
</dbReference>
<dbReference type="GeneID" id="101589909"/>
<dbReference type="FunCoup" id="A0A6P6ECV6">
    <property type="interactions" value="149"/>
</dbReference>
<dbReference type="InParanoid" id="A0A6P6ECV6"/>
<evidence type="ECO:0000256" key="2">
    <source>
        <dbReference type="ARBA" id="ARBA00023180"/>
    </source>
</evidence>
<feature type="signal peptide" evidence="4">
    <location>
        <begin position="1"/>
        <end position="23"/>
    </location>
</feature>
<feature type="chain" id="PRO_5027714584" evidence="4">
    <location>
        <begin position="24"/>
        <end position="281"/>
    </location>
</feature>
<feature type="transmembrane region" description="Helical" evidence="3">
    <location>
        <begin position="258"/>
        <end position="278"/>
    </location>
</feature>
<dbReference type="Pfam" id="PF17736">
    <property type="entry name" value="Ig_C17orf99"/>
    <property type="match status" value="2"/>
</dbReference>
<keyword evidence="1 4" id="KW-0732">Signal</keyword>
<dbReference type="InterPro" id="IPR040878">
    <property type="entry name" value="IL-40-like_Ig"/>
</dbReference>
<evidence type="ECO:0000256" key="4">
    <source>
        <dbReference type="SAM" id="SignalP"/>
    </source>
</evidence>
<accession>A0A6P6ECV6</accession>
<name>A0A6P6ECV6_OCTDE</name>
<evidence type="ECO:0000313" key="6">
    <source>
        <dbReference type="Proteomes" id="UP000515203"/>
    </source>
</evidence>
<proteinExistence type="predicted"/>
<dbReference type="RefSeq" id="XP_023569902.1">
    <property type="nucleotide sequence ID" value="XM_023714134.1"/>
</dbReference>
<evidence type="ECO:0000313" key="7">
    <source>
        <dbReference type="RefSeq" id="XP_023569902.1"/>
    </source>
</evidence>
<keyword evidence="3" id="KW-0472">Membrane</keyword>
<gene>
    <name evidence="7" type="primary">CUNH17orf99</name>
</gene>
<organism evidence="6 7">
    <name type="scientific">Octodon degus</name>
    <name type="common">Degu</name>
    <name type="synonym">Sciurus degus</name>
    <dbReference type="NCBI Taxonomy" id="10160"/>
    <lineage>
        <taxon>Eukaryota</taxon>
        <taxon>Metazoa</taxon>
        <taxon>Chordata</taxon>
        <taxon>Craniata</taxon>
        <taxon>Vertebrata</taxon>
        <taxon>Euteleostomi</taxon>
        <taxon>Mammalia</taxon>
        <taxon>Eutheria</taxon>
        <taxon>Euarchontoglires</taxon>
        <taxon>Glires</taxon>
        <taxon>Rodentia</taxon>
        <taxon>Hystricomorpha</taxon>
        <taxon>Octodontidae</taxon>
        <taxon>Octodon</taxon>
    </lineage>
</organism>
<evidence type="ECO:0000256" key="1">
    <source>
        <dbReference type="ARBA" id="ARBA00022729"/>
    </source>
</evidence>
<evidence type="ECO:0000259" key="5">
    <source>
        <dbReference type="Pfam" id="PF17736"/>
    </source>
</evidence>
<keyword evidence="3" id="KW-1133">Transmembrane helix</keyword>
<sequence length="281" mass="29822">MASTLRGMRLLQLLCLATLGGSGLSTASLGRPTSLTASSSSSTGQAQGISIAYKVLEVYPQSRLILLTCHAPQAPPPVTYSLFASQGISVSSKVMWTHQPASFSINVTLKSSPDLLTYSCQAASQSGLRWSSTKLQMYWELWAKPVSQLQANVTLHGGGSAPRAQMSCWAPSGSPPITYRLVSKDGQVHMQKRPPHGQPANFSFPLPPMPGWFQCQAENSVGVQSSAFTLVPPGERATWKPNLATSLTHTGQLPQGPALVLAGSLISIAAMTSVMLGFTRL</sequence>
<dbReference type="OrthoDB" id="9524734at2759"/>
<dbReference type="CTD" id="100092410"/>
<feature type="domain" description="IL-40-like Ig" evidence="5">
    <location>
        <begin position="49"/>
        <end position="141"/>
    </location>
</feature>
<reference evidence="7" key="1">
    <citation type="submission" date="2025-08" db="UniProtKB">
        <authorList>
            <consortium name="RefSeq"/>
        </authorList>
    </citation>
    <scope>IDENTIFICATION</scope>
</reference>
<keyword evidence="2" id="KW-0325">Glycoprotein</keyword>
<keyword evidence="6" id="KW-1185">Reference proteome</keyword>
<evidence type="ECO:0000256" key="3">
    <source>
        <dbReference type="SAM" id="Phobius"/>
    </source>
</evidence>
<dbReference type="AlphaFoldDB" id="A0A6P6ECV6"/>
<feature type="domain" description="IL-40-like Ig" evidence="5">
    <location>
        <begin position="145"/>
        <end position="235"/>
    </location>
</feature>
<protein>
    <submittedName>
        <fullName evidence="7">Uncharacterized protein C17orf99 homolog</fullName>
    </submittedName>
</protein>
<keyword evidence="3" id="KW-0812">Transmembrane</keyword>